<evidence type="ECO:0000313" key="2">
    <source>
        <dbReference type="Proteomes" id="UP001501490"/>
    </source>
</evidence>
<accession>A0ABP6ZJC9</accession>
<reference evidence="2" key="1">
    <citation type="journal article" date="2019" name="Int. J. Syst. Evol. Microbiol.">
        <title>The Global Catalogue of Microorganisms (GCM) 10K type strain sequencing project: providing services to taxonomists for standard genome sequencing and annotation.</title>
        <authorList>
            <consortium name="The Broad Institute Genomics Platform"/>
            <consortium name="The Broad Institute Genome Sequencing Center for Infectious Disease"/>
            <person name="Wu L."/>
            <person name="Ma J."/>
        </authorList>
    </citation>
    <scope>NUCLEOTIDE SEQUENCE [LARGE SCALE GENOMIC DNA]</scope>
    <source>
        <strain evidence="2">JCM 16929</strain>
    </source>
</reference>
<organism evidence="1 2">
    <name type="scientific">Microlunatus ginsengisoli</name>
    <dbReference type="NCBI Taxonomy" id="363863"/>
    <lineage>
        <taxon>Bacteria</taxon>
        <taxon>Bacillati</taxon>
        <taxon>Actinomycetota</taxon>
        <taxon>Actinomycetes</taxon>
        <taxon>Propionibacteriales</taxon>
        <taxon>Propionibacteriaceae</taxon>
        <taxon>Microlunatus</taxon>
    </lineage>
</organism>
<keyword evidence="2" id="KW-1185">Reference proteome</keyword>
<dbReference type="RefSeq" id="WP_344801930.1">
    <property type="nucleotide sequence ID" value="NZ_BAABAB010000006.1"/>
</dbReference>
<gene>
    <name evidence="1" type="ORF">GCM10022236_09390</name>
</gene>
<protein>
    <submittedName>
        <fullName evidence="1">Asparaginase</fullName>
    </submittedName>
</protein>
<dbReference type="InterPro" id="IPR010349">
    <property type="entry name" value="Asparaginase_II"/>
</dbReference>
<proteinExistence type="predicted"/>
<dbReference type="PANTHER" id="PTHR42110">
    <property type="entry name" value="L-ASPARAGINASE, PUTATIVE (AFU_ORTHOLOGUE AFUA_3G11890)-RELATED"/>
    <property type="match status" value="1"/>
</dbReference>
<comment type="caution">
    <text evidence="1">The sequence shown here is derived from an EMBL/GenBank/DDBJ whole genome shotgun (WGS) entry which is preliminary data.</text>
</comment>
<dbReference type="Proteomes" id="UP001501490">
    <property type="component" value="Unassembled WGS sequence"/>
</dbReference>
<dbReference type="PANTHER" id="PTHR42110:SF1">
    <property type="entry name" value="L-ASPARAGINASE, PUTATIVE (AFU_ORTHOLOGUE AFUA_3G11890)-RELATED"/>
    <property type="match status" value="1"/>
</dbReference>
<dbReference type="Pfam" id="PF06089">
    <property type="entry name" value="Asparaginase_II"/>
    <property type="match status" value="1"/>
</dbReference>
<sequence length="329" mass="33872">MTAPISPTPFALDPIVVEVVRNGLVESVHHARVAVTGADGSLIAGIGAVDAPMYPRSALKPLQAVSMVGQGLDLPDDLLALVAASHSGEDIHLDGSRRILASAGLTEDALQTPPDWPVDDEARVDYCRRVGVKTPIAMNCSGKHAGMLATAMSNGWSLDDYRDPAHPVQLAARDVIAEVSGERPDRVAVDGCGAPAFAISLVALARSFGRIAAAAGGDERRVADAIRAHPEMTSGTHRDEYDLHRAIPGLVTKAGAEGVQAVGLADGRGIAVKVGDGTPRARPVLTAAVLLALGLEHPTLDAQASAPVLGHGEPVGAIAVRPGALDPLR</sequence>
<dbReference type="EMBL" id="BAABAB010000006">
    <property type="protein sequence ID" value="GAA3609826.1"/>
    <property type="molecule type" value="Genomic_DNA"/>
</dbReference>
<name>A0ABP6ZJC9_9ACTN</name>
<evidence type="ECO:0000313" key="1">
    <source>
        <dbReference type="EMBL" id="GAA3609826.1"/>
    </source>
</evidence>